<reference evidence="2" key="1">
    <citation type="journal article" date="2020" name="Stud. Mycol.">
        <title>101 Dothideomycetes genomes: a test case for predicting lifestyles and emergence of pathogens.</title>
        <authorList>
            <person name="Haridas S."/>
            <person name="Albert R."/>
            <person name="Binder M."/>
            <person name="Bloem J."/>
            <person name="Labutti K."/>
            <person name="Salamov A."/>
            <person name="Andreopoulos B."/>
            <person name="Baker S."/>
            <person name="Barry K."/>
            <person name="Bills G."/>
            <person name="Bluhm B."/>
            <person name="Cannon C."/>
            <person name="Castanera R."/>
            <person name="Culley D."/>
            <person name="Daum C."/>
            <person name="Ezra D."/>
            <person name="Gonzalez J."/>
            <person name="Henrissat B."/>
            <person name="Kuo A."/>
            <person name="Liang C."/>
            <person name="Lipzen A."/>
            <person name="Lutzoni F."/>
            <person name="Magnuson J."/>
            <person name="Mondo S."/>
            <person name="Nolan M."/>
            <person name="Ohm R."/>
            <person name="Pangilinan J."/>
            <person name="Park H.-J."/>
            <person name="Ramirez L."/>
            <person name="Alfaro M."/>
            <person name="Sun H."/>
            <person name="Tritt A."/>
            <person name="Yoshinaga Y."/>
            <person name="Zwiers L.-H."/>
            <person name="Turgeon B."/>
            <person name="Goodwin S."/>
            <person name="Spatafora J."/>
            <person name="Crous P."/>
            <person name="Grigoriev I."/>
        </authorList>
    </citation>
    <scope>NUCLEOTIDE SEQUENCE</scope>
    <source>
        <strain evidence="2">CBS 279.74</strain>
    </source>
</reference>
<dbReference type="PANTHER" id="PTHR36223:SF1">
    <property type="entry name" value="TRANSCRIPTION ELONGATION FACTOR EAF N-TERMINAL DOMAIN-CONTAINING PROTEIN"/>
    <property type="match status" value="1"/>
</dbReference>
<feature type="domain" description="DUF7918" evidence="1">
    <location>
        <begin position="3"/>
        <end position="96"/>
    </location>
</feature>
<evidence type="ECO:0000259" key="1">
    <source>
        <dbReference type="Pfam" id="PF25534"/>
    </source>
</evidence>
<organism evidence="2 3">
    <name type="scientific">Pleomassaria siparia CBS 279.74</name>
    <dbReference type="NCBI Taxonomy" id="1314801"/>
    <lineage>
        <taxon>Eukaryota</taxon>
        <taxon>Fungi</taxon>
        <taxon>Dikarya</taxon>
        <taxon>Ascomycota</taxon>
        <taxon>Pezizomycotina</taxon>
        <taxon>Dothideomycetes</taxon>
        <taxon>Pleosporomycetidae</taxon>
        <taxon>Pleosporales</taxon>
        <taxon>Pleomassariaceae</taxon>
        <taxon>Pleomassaria</taxon>
    </lineage>
</organism>
<dbReference type="EMBL" id="MU005764">
    <property type="protein sequence ID" value="KAF2715730.1"/>
    <property type="molecule type" value="Genomic_DNA"/>
</dbReference>
<name>A0A6G1KSE3_9PLEO</name>
<dbReference type="AlphaFoldDB" id="A0A6G1KSE3"/>
<gene>
    <name evidence="2" type="ORF">K504DRAFT_457872</name>
</gene>
<dbReference type="Proteomes" id="UP000799428">
    <property type="component" value="Unassembled WGS sequence"/>
</dbReference>
<dbReference type="PANTHER" id="PTHR36223">
    <property type="entry name" value="BETA-LACTAMASE-TYPE TRANSPEPTIDASE FOLD DOMAIN CONTAINING PROTEIN"/>
    <property type="match status" value="1"/>
</dbReference>
<proteinExistence type="predicted"/>
<evidence type="ECO:0000313" key="3">
    <source>
        <dbReference type="Proteomes" id="UP000799428"/>
    </source>
</evidence>
<evidence type="ECO:0000313" key="2">
    <source>
        <dbReference type="EMBL" id="KAF2715730.1"/>
    </source>
</evidence>
<sequence>MDKALKETLKSMGEILVEFHLVKDIKVRKAPPSRERFIKQPDLNAVPEKALSVNAISHGTSFATPTQSNGTGSVCCRYVGNPLHPFAKFRFKYRSLSKNTASTKQVFC</sequence>
<dbReference type="Pfam" id="PF25534">
    <property type="entry name" value="DUF7918"/>
    <property type="match status" value="1"/>
</dbReference>
<accession>A0A6G1KSE3</accession>
<protein>
    <recommendedName>
        <fullName evidence="1">DUF7918 domain-containing protein</fullName>
    </recommendedName>
</protein>
<keyword evidence="3" id="KW-1185">Reference proteome</keyword>
<dbReference type="InterPro" id="IPR057678">
    <property type="entry name" value="DUF7918"/>
</dbReference>